<name>A0A538SVR3_UNCEI</name>
<evidence type="ECO:0008006" key="3">
    <source>
        <dbReference type="Google" id="ProtNLM"/>
    </source>
</evidence>
<reference evidence="1 2" key="1">
    <citation type="journal article" date="2019" name="Nat. Microbiol.">
        <title>Mediterranean grassland soil C-N compound turnover is dependent on rainfall and depth, and is mediated by genomically divergent microorganisms.</title>
        <authorList>
            <person name="Diamond S."/>
            <person name="Andeer P.F."/>
            <person name="Li Z."/>
            <person name="Crits-Christoph A."/>
            <person name="Burstein D."/>
            <person name="Anantharaman K."/>
            <person name="Lane K.R."/>
            <person name="Thomas B.C."/>
            <person name="Pan C."/>
            <person name="Northen T.R."/>
            <person name="Banfield J.F."/>
        </authorList>
    </citation>
    <scope>NUCLEOTIDE SEQUENCE [LARGE SCALE GENOMIC DNA]</scope>
    <source>
        <strain evidence="1">WS_5</strain>
    </source>
</reference>
<evidence type="ECO:0000313" key="2">
    <source>
        <dbReference type="Proteomes" id="UP000320913"/>
    </source>
</evidence>
<comment type="caution">
    <text evidence="1">The sequence shown here is derived from an EMBL/GenBank/DDBJ whole genome shotgun (WGS) entry which is preliminary data.</text>
</comment>
<dbReference type="AlphaFoldDB" id="A0A538SVR3"/>
<gene>
    <name evidence="1" type="ORF">E6K75_09350</name>
</gene>
<sequence>MQASDGSPIAGIAATDVCVMFNGGTGTGVGLQGFTGVGDDSIIANFQFNQLANCPDVRCVQADAPTDAAGVTYITWIGATPGQPGVGTRDPFRKWGGYAGDIPVMVLGFKLQGKLTSAAALGSYTAHVKSLDFVGGRTTAPNQGELVNNLDINPVQAAIGTPYKYHMDFDNNGIVNQIDLNFIKAHNNHKCNFPQIN</sequence>
<dbReference type="Proteomes" id="UP000320913">
    <property type="component" value="Unassembled WGS sequence"/>
</dbReference>
<accession>A0A538SVR3</accession>
<protein>
    <recommendedName>
        <fullName evidence="3">Dockerin domain-containing protein</fullName>
    </recommendedName>
</protein>
<evidence type="ECO:0000313" key="1">
    <source>
        <dbReference type="EMBL" id="TMQ55487.1"/>
    </source>
</evidence>
<organism evidence="1 2">
    <name type="scientific">Eiseniibacteriota bacterium</name>
    <dbReference type="NCBI Taxonomy" id="2212470"/>
    <lineage>
        <taxon>Bacteria</taxon>
        <taxon>Candidatus Eiseniibacteriota</taxon>
    </lineage>
</organism>
<dbReference type="EMBL" id="VBOV01000256">
    <property type="protein sequence ID" value="TMQ55487.1"/>
    <property type="molecule type" value="Genomic_DNA"/>
</dbReference>
<proteinExistence type="predicted"/>